<dbReference type="GO" id="GO:0140664">
    <property type="term" value="F:ATP-dependent DNA damage sensor activity"/>
    <property type="evidence" value="ECO:0007669"/>
    <property type="project" value="InterPro"/>
</dbReference>
<name>B7FVI7_PHATC</name>
<dbReference type="KEGG" id="pti:PHATRDRAFT_11236"/>
<evidence type="ECO:0000256" key="2">
    <source>
        <dbReference type="ARBA" id="ARBA00022723"/>
    </source>
</evidence>
<dbReference type="Pfam" id="PF18073">
    <property type="entry name" value="Zn_ribbon_LapB"/>
    <property type="match status" value="1"/>
</dbReference>
<dbReference type="STRING" id="556484.B7FVI7"/>
<dbReference type="PaxDb" id="2850-Phatr11236"/>
<dbReference type="RefSeq" id="XP_002178713.1">
    <property type="nucleotide sequence ID" value="XM_002178677.1"/>
</dbReference>
<dbReference type="Gene3D" id="3.30.230.10">
    <property type="match status" value="1"/>
</dbReference>
<dbReference type="InterPro" id="IPR020568">
    <property type="entry name" value="Ribosomal_Su5_D2-typ_SF"/>
</dbReference>
<dbReference type="InParanoid" id="B7FVI7"/>
<evidence type="ECO:0000256" key="1">
    <source>
        <dbReference type="ARBA" id="ARBA00004229"/>
    </source>
</evidence>
<dbReference type="GO" id="GO:0005524">
    <property type="term" value="F:ATP binding"/>
    <property type="evidence" value="ECO:0007669"/>
    <property type="project" value="InterPro"/>
</dbReference>
<dbReference type="GO" id="GO:0009507">
    <property type="term" value="C:chloroplast"/>
    <property type="evidence" value="ECO:0007669"/>
    <property type="project" value="UniProtKB-SubCell"/>
</dbReference>
<reference evidence="5" key="2">
    <citation type="submission" date="2008-08" db="EMBL/GenBank/DDBJ databases">
        <authorList>
            <consortium name="Diatom Consortium"/>
            <person name="Grigoriev I."/>
            <person name="Grimwood J."/>
            <person name="Kuo A."/>
            <person name="Otillar R.P."/>
            <person name="Salamov A."/>
            <person name="Detter J.C."/>
            <person name="Lindquist E."/>
            <person name="Shapiro H."/>
            <person name="Lucas S."/>
            <person name="Glavina del Rio T."/>
            <person name="Pitluck S."/>
            <person name="Rokhsar D."/>
            <person name="Bowler C."/>
        </authorList>
    </citation>
    <scope>GENOME REANNOTATION</scope>
    <source>
        <strain evidence="5">CCAP 1055/1</strain>
    </source>
</reference>
<dbReference type="InterPro" id="IPR003593">
    <property type="entry name" value="AAA+_ATPase"/>
</dbReference>
<evidence type="ECO:0000259" key="3">
    <source>
        <dbReference type="PROSITE" id="PS50162"/>
    </source>
</evidence>
<protein>
    <recommendedName>
        <fullName evidence="3">RecA family profile 1 domain-containing protein</fullName>
    </recommendedName>
</protein>
<dbReference type="OrthoDB" id="41505at2759"/>
<dbReference type="PRINTS" id="PR01874">
    <property type="entry name" value="DNAREPAIRADA"/>
</dbReference>
<dbReference type="InterPro" id="IPR014721">
    <property type="entry name" value="Ribsml_uS5_D2-typ_fold_subgr"/>
</dbReference>
<dbReference type="Gene3D" id="3.40.50.300">
    <property type="entry name" value="P-loop containing nucleotide triphosphate hydrolases"/>
    <property type="match status" value="1"/>
</dbReference>
<feature type="non-terminal residue" evidence="4">
    <location>
        <position position="500"/>
    </location>
</feature>
<evidence type="ECO:0000313" key="4">
    <source>
        <dbReference type="EMBL" id="EEC49411.1"/>
    </source>
</evidence>
<evidence type="ECO:0000313" key="5">
    <source>
        <dbReference type="Proteomes" id="UP000000759"/>
    </source>
</evidence>
<dbReference type="Pfam" id="PF13541">
    <property type="entry name" value="ChlI"/>
    <property type="match status" value="1"/>
</dbReference>
<dbReference type="GO" id="GO:0046872">
    <property type="term" value="F:metal ion binding"/>
    <property type="evidence" value="ECO:0007669"/>
    <property type="project" value="UniProtKB-KW"/>
</dbReference>
<dbReference type="InterPro" id="IPR020588">
    <property type="entry name" value="RecA_ATP-bd"/>
</dbReference>
<comment type="subcellular location">
    <subcellularLocation>
        <location evidence="1">Plastid</location>
        <location evidence="1">Chloroplast</location>
    </subcellularLocation>
</comment>
<dbReference type="Proteomes" id="UP000000759">
    <property type="component" value="Chromosome 5"/>
</dbReference>
<dbReference type="GO" id="GO:0003677">
    <property type="term" value="F:DNA binding"/>
    <property type="evidence" value="ECO:0007669"/>
    <property type="project" value="InterPro"/>
</dbReference>
<dbReference type="MEROPS" id="S16.A04"/>
<accession>B7FVI7</accession>
<keyword evidence="2" id="KW-0479">Metal-binding</keyword>
<dbReference type="SUPFAM" id="SSF52540">
    <property type="entry name" value="P-loop containing nucleoside triphosphate hydrolases"/>
    <property type="match status" value="1"/>
</dbReference>
<dbReference type="eggNOG" id="ENOG502QQ01">
    <property type="taxonomic scope" value="Eukaryota"/>
</dbReference>
<gene>
    <name evidence="4" type="ORF">PHATRDRAFT_11236</name>
</gene>
<dbReference type="SUPFAM" id="SSF54211">
    <property type="entry name" value="Ribosomal protein S5 domain 2-like"/>
    <property type="match status" value="1"/>
</dbReference>
<organism evidence="4 5">
    <name type="scientific">Phaeodactylum tricornutum (strain CCAP 1055/1)</name>
    <dbReference type="NCBI Taxonomy" id="556484"/>
    <lineage>
        <taxon>Eukaryota</taxon>
        <taxon>Sar</taxon>
        <taxon>Stramenopiles</taxon>
        <taxon>Ochrophyta</taxon>
        <taxon>Bacillariophyta</taxon>
        <taxon>Bacillariophyceae</taxon>
        <taxon>Bacillariophycidae</taxon>
        <taxon>Naviculales</taxon>
        <taxon>Phaeodactylaceae</taxon>
        <taxon>Phaeodactylum</taxon>
    </lineage>
</organism>
<dbReference type="PANTHER" id="PTHR32472">
    <property type="entry name" value="DNA REPAIR PROTEIN RADA"/>
    <property type="match status" value="1"/>
</dbReference>
<dbReference type="GeneID" id="7199876"/>
<dbReference type="EMBL" id="CM000608">
    <property type="protein sequence ID" value="EEC49411.1"/>
    <property type="molecule type" value="Genomic_DNA"/>
</dbReference>
<dbReference type="AlphaFoldDB" id="B7FVI7"/>
<proteinExistence type="predicted"/>
<feature type="domain" description="RecA family profile 1" evidence="3">
    <location>
        <begin position="104"/>
        <end position="280"/>
    </location>
</feature>
<dbReference type="PANTHER" id="PTHR32472:SF10">
    <property type="entry name" value="DNA REPAIR PROTEIN RADA-LIKE PROTEIN"/>
    <property type="match status" value="1"/>
</dbReference>
<dbReference type="GO" id="GO:0000725">
    <property type="term" value="P:recombinational repair"/>
    <property type="evidence" value="ECO:0007669"/>
    <property type="project" value="TreeGrafter"/>
</dbReference>
<dbReference type="Pfam" id="PF13481">
    <property type="entry name" value="AAA_25"/>
    <property type="match status" value="1"/>
</dbReference>
<sequence length="500" mass="52610">MGTSGSSTARIHICGNCGSEFVKWMGRCPTCREWNTLQEHAVRREPASASRPVFGTNISSSGARPASWLDGIPGSLGSNAPVRITDLVSSDDGSTNTLSRLHSSQRVTIPNDDELNVVLGGGIMPGSLNLIGGDPGVGKSTLMLQIAGAVASLAIPTPGIGMGLPDSNNTRTKSSTDGTGGPVWYVSGEENPDQIASRASRLGILQSELWLLGETHVDTLCQQVVVHAPALIVIDSIQTMVCDSGGSSSAGGITQVRECVALLLRLAKSTRIPIFLVGHVTKNGDVAGPRTVEHMVDCVLYLEGSAHNDGLNLRMLRASKNRFGSSDEVGVYEMTAGRLLPVSDPSSLFLAHRVTQEDAEGCAIAIALEGMRAMTVEVQALATPSGSTTGYGRRTVEGIAMSRLNLLIGVLQKRCGVFMFKQDVYINVAGRIRLDRGEGNAVDLGVAVALVSSLATIAVRSDTAFVGEVGLLGELRSVAALPKRLAEARRMGFSRVITPR</sequence>
<dbReference type="SMART" id="SM00382">
    <property type="entry name" value="AAA"/>
    <property type="match status" value="1"/>
</dbReference>
<dbReference type="InterPro" id="IPR027417">
    <property type="entry name" value="P-loop_NTPase"/>
</dbReference>
<keyword evidence="5" id="KW-1185">Reference proteome</keyword>
<dbReference type="PROSITE" id="PS50162">
    <property type="entry name" value="RECA_2"/>
    <property type="match status" value="1"/>
</dbReference>
<reference evidence="4 5" key="1">
    <citation type="journal article" date="2008" name="Nature">
        <title>The Phaeodactylum genome reveals the evolutionary history of diatom genomes.</title>
        <authorList>
            <person name="Bowler C."/>
            <person name="Allen A.E."/>
            <person name="Badger J.H."/>
            <person name="Grimwood J."/>
            <person name="Jabbari K."/>
            <person name="Kuo A."/>
            <person name="Maheswari U."/>
            <person name="Martens C."/>
            <person name="Maumus F."/>
            <person name="Otillar R.P."/>
            <person name="Rayko E."/>
            <person name="Salamov A."/>
            <person name="Vandepoele K."/>
            <person name="Beszteri B."/>
            <person name="Gruber A."/>
            <person name="Heijde M."/>
            <person name="Katinka M."/>
            <person name="Mock T."/>
            <person name="Valentin K."/>
            <person name="Verret F."/>
            <person name="Berges J.A."/>
            <person name="Brownlee C."/>
            <person name="Cadoret J.P."/>
            <person name="Chiovitti A."/>
            <person name="Choi C.J."/>
            <person name="Coesel S."/>
            <person name="De Martino A."/>
            <person name="Detter J.C."/>
            <person name="Durkin C."/>
            <person name="Falciatore A."/>
            <person name="Fournet J."/>
            <person name="Haruta M."/>
            <person name="Huysman M.J."/>
            <person name="Jenkins B.D."/>
            <person name="Jiroutova K."/>
            <person name="Jorgensen R.E."/>
            <person name="Joubert Y."/>
            <person name="Kaplan A."/>
            <person name="Kroger N."/>
            <person name="Kroth P.G."/>
            <person name="La Roche J."/>
            <person name="Lindquist E."/>
            <person name="Lommer M."/>
            <person name="Martin-Jezequel V."/>
            <person name="Lopez P.J."/>
            <person name="Lucas S."/>
            <person name="Mangogna M."/>
            <person name="McGinnis K."/>
            <person name="Medlin L.K."/>
            <person name="Montsant A."/>
            <person name="Oudot-Le Secq M.P."/>
            <person name="Napoli C."/>
            <person name="Obornik M."/>
            <person name="Parker M.S."/>
            <person name="Petit J.L."/>
            <person name="Porcel B.M."/>
            <person name="Poulsen N."/>
            <person name="Robison M."/>
            <person name="Rychlewski L."/>
            <person name="Rynearson T.A."/>
            <person name="Schmutz J."/>
            <person name="Shapiro H."/>
            <person name="Siaut M."/>
            <person name="Stanley M."/>
            <person name="Sussman M.R."/>
            <person name="Taylor A.R."/>
            <person name="Vardi A."/>
            <person name="von Dassow P."/>
            <person name="Vyverman W."/>
            <person name="Willis A."/>
            <person name="Wyrwicz L.S."/>
            <person name="Rokhsar D.S."/>
            <person name="Weissenbach J."/>
            <person name="Armbrust E.V."/>
            <person name="Green B.R."/>
            <person name="Van de Peer Y."/>
            <person name="Grigoriev I.V."/>
        </authorList>
    </citation>
    <scope>NUCLEOTIDE SEQUENCE [LARGE SCALE GENOMIC DNA]</scope>
    <source>
        <strain evidence="4 5">CCAP 1055/1</strain>
    </source>
</reference>
<dbReference type="InterPro" id="IPR041166">
    <property type="entry name" value="Rubredoxin_2"/>
</dbReference>